<gene>
    <name evidence="1" type="ORF">AEK19_MT0706</name>
</gene>
<keyword evidence="1" id="KW-0496">Mitochondrion</keyword>
<protein>
    <submittedName>
        <fullName evidence="1">Uncharacterized protein</fullName>
    </submittedName>
</protein>
<geneLocation type="mitochondrion" evidence="1"/>
<organism evidence="1">
    <name type="scientific">Utricularia reniformis</name>
    <dbReference type="NCBI Taxonomy" id="192314"/>
    <lineage>
        <taxon>Eukaryota</taxon>
        <taxon>Viridiplantae</taxon>
        <taxon>Streptophyta</taxon>
        <taxon>Embryophyta</taxon>
        <taxon>Tracheophyta</taxon>
        <taxon>Spermatophyta</taxon>
        <taxon>Magnoliopsida</taxon>
        <taxon>eudicotyledons</taxon>
        <taxon>Gunneridae</taxon>
        <taxon>Pentapetalae</taxon>
        <taxon>asterids</taxon>
        <taxon>lamiids</taxon>
        <taxon>Lamiales</taxon>
        <taxon>Lentibulariaceae</taxon>
        <taxon>Utricularia</taxon>
    </lineage>
</organism>
<evidence type="ECO:0000313" key="1">
    <source>
        <dbReference type="EMBL" id="ART30952.1"/>
    </source>
</evidence>
<proteinExistence type="predicted"/>
<sequence>MRGNSHNLFSYPAPFTLELGVQMSVPLVLGSKLAPYPLPLNGLWLLIS</sequence>
<name>A0A1Y0B0I1_9LAMI</name>
<accession>A0A1Y0B0I1</accession>
<dbReference type="EMBL" id="KY774314">
    <property type="protein sequence ID" value="ART30952.1"/>
    <property type="molecule type" value="Genomic_DNA"/>
</dbReference>
<dbReference type="AlphaFoldDB" id="A0A1Y0B0I1"/>
<reference evidence="1" key="1">
    <citation type="submission" date="2017-03" db="EMBL/GenBank/DDBJ databases">
        <title>The mitochondrial genome of the carnivorous plant Utricularia reniformis (Lentibulariaceae): structure, comparative analysis and evolutionary landmarks.</title>
        <authorList>
            <person name="Silva S.R."/>
            <person name="Alvarenga D.O."/>
            <person name="Michael T.P."/>
            <person name="Miranda V.F.O."/>
            <person name="Varani A.M."/>
        </authorList>
    </citation>
    <scope>NUCLEOTIDE SEQUENCE</scope>
</reference>